<dbReference type="PROSITE" id="PS50199">
    <property type="entry name" value="ZF_RANBP2_2"/>
    <property type="match status" value="2"/>
</dbReference>
<proteinExistence type="predicted"/>
<comment type="caution">
    <text evidence="7">The sequence shown here is derived from an EMBL/GenBank/DDBJ whole genome shotgun (WGS) entry which is preliminary data.</text>
</comment>
<feature type="region of interest" description="Disordered" evidence="5">
    <location>
        <begin position="614"/>
        <end position="639"/>
    </location>
</feature>
<evidence type="ECO:0000256" key="1">
    <source>
        <dbReference type="ARBA" id="ARBA00022723"/>
    </source>
</evidence>
<feature type="region of interest" description="Disordered" evidence="5">
    <location>
        <begin position="190"/>
        <end position="232"/>
    </location>
</feature>
<evidence type="ECO:0000256" key="3">
    <source>
        <dbReference type="ARBA" id="ARBA00022833"/>
    </source>
</evidence>
<dbReference type="PANTHER" id="PTHR12999">
    <property type="entry name" value="ZINC FINGER RAN-BINDING DOMAIN-CONTAINING PROTEIN 2 ZRANB2-RELATED"/>
    <property type="match status" value="1"/>
</dbReference>
<sequence length="761" mass="81923">MPLSLLPDIILPPPTGVFCDGDIEGAPASDRARLAPADHQAISPHLGQRRGHSALDGGAYSPLIDVHSSFPADDAGFLEEAFFMARSRVVLMSHLKLPLTAILRAAADCGATATMPAAYTTRQDWPGPSPGRDSAWVIYSTHEEAASALCLSHPELARVEPALEPDLEPYEKLARVAPPHSMTLPRSPLAVDTAPHSPVAHCATPSSSSGSSAGLRTPTTPDLATPVSPAAAPARLPQSKFTLSTNPPNPKISWRPGDWTCSLPQCGAYNFGRNMTCIGCGNPHPYGTHHTSPTNQNAHAHHMPMNPTHYGAPPPHTQPPPFISPRFAAQHEEQQRQRRPLPPLPPLVPPARYHASLPNSRTASPSRSTPQSPTVLGPLTLNAKPHTPTYPLLTPSGHALSAGGRVRNISLDPSAPCIMYWPDNEPLPERGQIRPSGSQVVQYPPIVNTGNKGAAEKQPGDWTCSKCHYLNWRRRKVCQTCYPYAEGNGDSISQAVQAERIALLTNLLNQTENGFPHALERRASVPINSMSHALHNSTPHFPPQVPRHAQHASLGGQVNYGPPPAVRSRSQMDLRAQYHQRQQQQQLQLQQHQQQQQHDAAPFQQYAHGPAQRPIYQTPTYHTSRNSSPARSSYGYGSRVPSPTAAFLPACLQDVLVRASPAHSSPATSASSAELFDEYGYDSGRDVLSEEEPQFRAPGGATRSSGGRKVYGGPGGAAPAEDSIWAMDGEESKTLRPYAPIHNECLQELAGRLAGGLTLAA</sequence>
<feature type="compositionally biased region" description="Pro residues" evidence="5">
    <location>
        <begin position="312"/>
        <end position="323"/>
    </location>
</feature>
<dbReference type="GO" id="GO:0008270">
    <property type="term" value="F:zinc ion binding"/>
    <property type="evidence" value="ECO:0007669"/>
    <property type="project" value="UniProtKB-KW"/>
</dbReference>
<feature type="region of interest" description="Disordered" evidence="5">
    <location>
        <begin position="690"/>
        <end position="721"/>
    </location>
</feature>
<dbReference type="PROSITE" id="PS01358">
    <property type="entry name" value="ZF_RANBP2_1"/>
    <property type="match status" value="2"/>
</dbReference>
<evidence type="ECO:0000313" key="8">
    <source>
        <dbReference type="Proteomes" id="UP000703269"/>
    </source>
</evidence>
<name>A0A9P3G4F3_9APHY</name>
<dbReference type="OrthoDB" id="448399at2759"/>
<keyword evidence="8" id="KW-1185">Reference proteome</keyword>
<dbReference type="PANTHER" id="PTHR12999:SF17">
    <property type="entry name" value="ZINC FINGER RAN-BINDING DOMAIN-CONTAINING PROTEIN 2"/>
    <property type="match status" value="1"/>
</dbReference>
<feature type="domain" description="RanBP2-type" evidence="6">
    <location>
        <begin position="458"/>
        <end position="481"/>
    </location>
</feature>
<gene>
    <name evidence="7" type="ORF">PsYK624_050450</name>
</gene>
<evidence type="ECO:0000259" key="6">
    <source>
        <dbReference type="PROSITE" id="PS50199"/>
    </source>
</evidence>
<keyword evidence="3" id="KW-0862">Zinc</keyword>
<dbReference type="AlphaFoldDB" id="A0A9P3G4F3"/>
<dbReference type="Gene3D" id="4.10.1060.10">
    <property type="entry name" value="Zinc finger, RanBP2-type"/>
    <property type="match status" value="2"/>
</dbReference>
<organism evidence="7 8">
    <name type="scientific">Phanerochaete sordida</name>
    <dbReference type="NCBI Taxonomy" id="48140"/>
    <lineage>
        <taxon>Eukaryota</taxon>
        <taxon>Fungi</taxon>
        <taxon>Dikarya</taxon>
        <taxon>Basidiomycota</taxon>
        <taxon>Agaricomycotina</taxon>
        <taxon>Agaricomycetes</taxon>
        <taxon>Polyporales</taxon>
        <taxon>Phanerochaetaceae</taxon>
        <taxon>Phanerochaete</taxon>
    </lineage>
</organism>
<evidence type="ECO:0000313" key="7">
    <source>
        <dbReference type="EMBL" id="GJE88957.1"/>
    </source>
</evidence>
<reference evidence="7 8" key="1">
    <citation type="submission" date="2021-08" db="EMBL/GenBank/DDBJ databases">
        <title>Draft Genome Sequence of Phanerochaete sordida strain YK-624.</title>
        <authorList>
            <person name="Mori T."/>
            <person name="Dohra H."/>
            <person name="Suzuki T."/>
            <person name="Kawagishi H."/>
            <person name="Hirai H."/>
        </authorList>
    </citation>
    <scope>NUCLEOTIDE SEQUENCE [LARGE SCALE GENOMIC DNA]</scope>
    <source>
        <strain evidence="7 8">YK-624</strain>
    </source>
</reference>
<feature type="compositionally biased region" description="Polar residues" evidence="5">
    <location>
        <begin position="615"/>
        <end position="631"/>
    </location>
</feature>
<feature type="region of interest" description="Disordered" evidence="5">
    <location>
        <begin position="291"/>
        <end position="376"/>
    </location>
</feature>
<feature type="compositionally biased region" description="Low complexity" evidence="5">
    <location>
        <begin position="577"/>
        <end position="598"/>
    </location>
</feature>
<dbReference type="Pfam" id="PF00641">
    <property type="entry name" value="Zn_ribbon_RanBP"/>
    <property type="match status" value="1"/>
</dbReference>
<feature type="compositionally biased region" description="Polar residues" evidence="5">
    <location>
        <begin position="357"/>
        <end position="374"/>
    </location>
</feature>
<dbReference type="SMART" id="SM00547">
    <property type="entry name" value="ZnF_RBZ"/>
    <property type="match status" value="2"/>
</dbReference>
<feature type="domain" description="RanBP2-type" evidence="6">
    <location>
        <begin position="255"/>
        <end position="286"/>
    </location>
</feature>
<dbReference type="InterPro" id="IPR001876">
    <property type="entry name" value="Znf_RanBP2"/>
</dbReference>
<dbReference type="EMBL" id="BPQB01000011">
    <property type="protein sequence ID" value="GJE88957.1"/>
    <property type="molecule type" value="Genomic_DNA"/>
</dbReference>
<feature type="compositionally biased region" description="Pro residues" evidence="5">
    <location>
        <begin position="340"/>
        <end position="349"/>
    </location>
</feature>
<accession>A0A9P3G4F3</accession>
<keyword evidence="2 4" id="KW-0863">Zinc-finger</keyword>
<protein>
    <submittedName>
        <fullName evidence="7">RanBP2-type domain-containing protein</fullName>
    </submittedName>
</protein>
<dbReference type="InterPro" id="IPR036443">
    <property type="entry name" value="Znf_RanBP2_sf"/>
</dbReference>
<keyword evidence="1" id="KW-0479">Metal-binding</keyword>
<evidence type="ECO:0000256" key="5">
    <source>
        <dbReference type="SAM" id="MobiDB-lite"/>
    </source>
</evidence>
<evidence type="ECO:0000256" key="4">
    <source>
        <dbReference type="PROSITE-ProRule" id="PRU00322"/>
    </source>
</evidence>
<dbReference type="SUPFAM" id="SSF90209">
    <property type="entry name" value="Ran binding protein zinc finger-like"/>
    <property type="match status" value="2"/>
</dbReference>
<evidence type="ECO:0000256" key="2">
    <source>
        <dbReference type="ARBA" id="ARBA00022771"/>
    </source>
</evidence>
<feature type="region of interest" description="Disordered" evidence="5">
    <location>
        <begin position="532"/>
        <end position="601"/>
    </location>
</feature>
<dbReference type="Proteomes" id="UP000703269">
    <property type="component" value="Unassembled WGS sequence"/>
</dbReference>